<accession>K6ZTK6</accession>
<evidence type="ECO:0000256" key="7">
    <source>
        <dbReference type="ARBA" id="ARBA00029447"/>
    </source>
</evidence>
<feature type="transmembrane region" description="Helical" evidence="9">
    <location>
        <begin position="207"/>
        <end position="230"/>
    </location>
</feature>
<reference evidence="12 13" key="1">
    <citation type="journal article" date="2013" name="Genome Announc.">
        <title>Complete Genome Sequence of Glaciecola psychrophila Strain 170T.</title>
        <authorList>
            <person name="Yin J."/>
            <person name="Chen J."/>
            <person name="Liu G."/>
            <person name="Yu Y."/>
            <person name="Song L."/>
            <person name="Wang X."/>
            <person name="Qu X."/>
        </authorList>
    </citation>
    <scope>NUCLEOTIDE SEQUENCE [LARGE SCALE GENOMIC DNA]</scope>
    <source>
        <strain evidence="12 13">170</strain>
    </source>
</reference>
<dbReference type="CDD" id="cd11386">
    <property type="entry name" value="MCP_signal"/>
    <property type="match status" value="1"/>
</dbReference>
<dbReference type="HOGENOM" id="CLU_000445_107_21_6"/>
<evidence type="ECO:0000256" key="6">
    <source>
        <dbReference type="ARBA" id="ARBA00023224"/>
    </source>
</evidence>
<dbReference type="PATRIC" id="fig|1129794.4.peg.4117"/>
<dbReference type="AlphaFoldDB" id="K6ZTK6"/>
<evidence type="ECO:0000256" key="1">
    <source>
        <dbReference type="ARBA" id="ARBA00004651"/>
    </source>
</evidence>
<dbReference type="GO" id="GO:0006935">
    <property type="term" value="P:chemotaxis"/>
    <property type="evidence" value="ECO:0007669"/>
    <property type="project" value="UniProtKB-ARBA"/>
</dbReference>
<dbReference type="Proteomes" id="UP000011864">
    <property type="component" value="Chromosome"/>
</dbReference>
<dbReference type="SMART" id="SM00304">
    <property type="entry name" value="HAMP"/>
    <property type="match status" value="1"/>
</dbReference>
<dbReference type="InterPro" id="IPR004089">
    <property type="entry name" value="MCPsignal_dom"/>
</dbReference>
<feature type="domain" description="Methyl-accepting transducer" evidence="10">
    <location>
        <begin position="290"/>
        <end position="526"/>
    </location>
</feature>
<dbReference type="CDD" id="cd06225">
    <property type="entry name" value="HAMP"/>
    <property type="match status" value="1"/>
</dbReference>
<dbReference type="STRING" id="1129794.C427_4134"/>
<keyword evidence="5 9" id="KW-0472">Membrane</keyword>
<dbReference type="SMART" id="SM01049">
    <property type="entry name" value="Cache_2"/>
    <property type="match status" value="1"/>
</dbReference>
<name>K6ZTK6_9ALTE</name>
<feature type="transmembrane region" description="Helical" evidence="9">
    <location>
        <begin position="12"/>
        <end position="32"/>
    </location>
</feature>
<dbReference type="eggNOG" id="COG0840">
    <property type="taxonomic scope" value="Bacteria"/>
</dbReference>
<dbReference type="SMART" id="SM00283">
    <property type="entry name" value="MA"/>
    <property type="match status" value="1"/>
</dbReference>
<dbReference type="InterPro" id="IPR003660">
    <property type="entry name" value="HAMP_dom"/>
</dbReference>
<keyword evidence="6 8" id="KW-0807">Transducer</keyword>
<sequence length="562" mass="61284">MYLNKFSIRQRLFIASIFPLIITCIALLSIIFTQLNNLVETETQSAQKLLTDSKKAELKSIVDIAYNTVKPLYEDGASREDAVKLMQRMQFGSDGYIFGYDGDSIRVFSGSGSAGIGNSYRDFKDVNDVYLINDLITAGRRNRLGNGNEFVTYHFPKPNEKIPSPKLSYSIFLKRWDLMIGVGIYVDSIEKESAVFKAHVEEVSTTLITLVTIISVVLIGLMIVLSTFIIRSILNPLNTVSESIRKLSEGNGDLTQRVPVQDKFEMGALACNLNSLLASLQADMKRVYNIAVDVNRETDLLVKQADNIKAVSTRQQSAVELVASASTEMTSSSNEVLNNARNAAEAANLANSHGITALEKVKKSSSEMEELMVEISKASDVVREVGGDVENIGTILQVIESIAEQTNLLALNAAIEAARAGEQGRGFAVVADEVRNLASKTQGSTEEIQQMITKLQNGSKSAVAAMQRSITCSTAAETSVAETFTTLNNIAESVTIITNMNTQIASASEEQNSVGNDIGKRIVEISTQTIGLIEIAEENNKTSETLRSKANELDEIVSQFKL</sequence>
<evidence type="ECO:0000259" key="10">
    <source>
        <dbReference type="PROSITE" id="PS50111"/>
    </source>
</evidence>
<keyword evidence="2" id="KW-1003">Cell membrane</keyword>
<dbReference type="EMBL" id="CP003837">
    <property type="protein sequence ID" value="AGH46239.1"/>
    <property type="molecule type" value="Genomic_DNA"/>
</dbReference>
<dbReference type="Gene3D" id="1.10.287.950">
    <property type="entry name" value="Methyl-accepting chemotaxis protein"/>
    <property type="match status" value="1"/>
</dbReference>
<organism evidence="12 13">
    <name type="scientific">Paraglaciecola psychrophila 170</name>
    <dbReference type="NCBI Taxonomy" id="1129794"/>
    <lineage>
        <taxon>Bacteria</taxon>
        <taxon>Pseudomonadati</taxon>
        <taxon>Pseudomonadota</taxon>
        <taxon>Gammaproteobacteria</taxon>
        <taxon>Alteromonadales</taxon>
        <taxon>Alteromonadaceae</taxon>
        <taxon>Paraglaciecola</taxon>
    </lineage>
</organism>
<comment type="similarity">
    <text evidence="7">Belongs to the methyl-accepting chemotaxis (MCP) protein family.</text>
</comment>
<keyword evidence="13" id="KW-1185">Reference proteome</keyword>
<evidence type="ECO:0000259" key="11">
    <source>
        <dbReference type="PROSITE" id="PS50885"/>
    </source>
</evidence>
<evidence type="ECO:0000313" key="12">
    <source>
        <dbReference type="EMBL" id="AGH46239.1"/>
    </source>
</evidence>
<dbReference type="OrthoDB" id="2489132at2"/>
<gene>
    <name evidence="12" type="ORF">C427_4134</name>
</gene>
<proteinExistence type="inferred from homology"/>
<evidence type="ECO:0000313" key="13">
    <source>
        <dbReference type="Proteomes" id="UP000011864"/>
    </source>
</evidence>
<evidence type="ECO:0000256" key="2">
    <source>
        <dbReference type="ARBA" id="ARBA00022475"/>
    </source>
</evidence>
<evidence type="ECO:0000256" key="5">
    <source>
        <dbReference type="ARBA" id="ARBA00023136"/>
    </source>
</evidence>
<dbReference type="RefSeq" id="WP_007641124.1">
    <property type="nucleotide sequence ID" value="NC_020514.1"/>
</dbReference>
<dbReference type="PROSITE" id="PS50111">
    <property type="entry name" value="CHEMOTAXIS_TRANSDUC_2"/>
    <property type="match status" value="1"/>
</dbReference>
<dbReference type="PANTHER" id="PTHR32089:SF119">
    <property type="entry name" value="METHYL-ACCEPTING CHEMOTAXIS PROTEIN CTPL"/>
    <property type="match status" value="1"/>
</dbReference>
<keyword evidence="3 9" id="KW-0812">Transmembrane</keyword>
<dbReference type="Pfam" id="PF17200">
    <property type="entry name" value="sCache_2"/>
    <property type="match status" value="1"/>
</dbReference>
<evidence type="ECO:0000256" key="9">
    <source>
        <dbReference type="SAM" id="Phobius"/>
    </source>
</evidence>
<dbReference type="InterPro" id="IPR033480">
    <property type="entry name" value="sCache_2"/>
</dbReference>
<dbReference type="FunFam" id="1.10.287.950:FF:000001">
    <property type="entry name" value="Methyl-accepting chemotaxis sensory transducer"/>
    <property type="match status" value="1"/>
</dbReference>
<dbReference type="PROSITE" id="PS50885">
    <property type="entry name" value="HAMP"/>
    <property type="match status" value="1"/>
</dbReference>
<dbReference type="GO" id="GO:0005886">
    <property type="term" value="C:plasma membrane"/>
    <property type="evidence" value="ECO:0007669"/>
    <property type="project" value="UniProtKB-SubCell"/>
</dbReference>
<evidence type="ECO:0000256" key="8">
    <source>
        <dbReference type="PROSITE-ProRule" id="PRU00284"/>
    </source>
</evidence>
<dbReference type="SUPFAM" id="SSF58104">
    <property type="entry name" value="Methyl-accepting chemotaxis protein (MCP) signaling domain"/>
    <property type="match status" value="1"/>
</dbReference>
<dbReference type="Gene3D" id="3.30.450.20">
    <property type="entry name" value="PAS domain"/>
    <property type="match status" value="1"/>
</dbReference>
<feature type="domain" description="HAMP" evidence="11">
    <location>
        <begin position="231"/>
        <end position="285"/>
    </location>
</feature>
<dbReference type="KEGG" id="gps:C427_4134"/>
<keyword evidence="4 9" id="KW-1133">Transmembrane helix</keyword>
<comment type="subcellular location">
    <subcellularLocation>
        <location evidence="1">Cell membrane</location>
        <topology evidence="1">Multi-pass membrane protein</topology>
    </subcellularLocation>
</comment>
<dbReference type="Pfam" id="PF00015">
    <property type="entry name" value="MCPsignal"/>
    <property type="match status" value="1"/>
</dbReference>
<evidence type="ECO:0000256" key="4">
    <source>
        <dbReference type="ARBA" id="ARBA00022989"/>
    </source>
</evidence>
<dbReference type="Pfam" id="PF00672">
    <property type="entry name" value="HAMP"/>
    <property type="match status" value="1"/>
</dbReference>
<dbReference type="PANTHER" id="PTHR32089">
    <property type="entry name" value="METHYL-ACCEPTING CHEMOTAXIS PROTEIN MCPB"/>
    <property type="match status" value="1"/>
</dbReference>
<dbReference type="GO" id="GO:0007165">
    <property type="term" value="P:signal transduction"/>
    <property type="evidence" value="ECO:0007669"/>
    <property type="project" value="UniProtKB-KW"/>
</dbReference>
<evidence type="ECO:0000256" key="3">
    <source>
        <dbReference type="ARBA" id="ARBA00022692"/>
    </source>
</evidence>
<protein>
    <submittedName>
        <fullName evidence="12">Methyl-accepting chemotaxis sensory transducer</fullName>
    </submittedName>
</protein>